<dbReference type="AlphaFoldDB" id="A0A0V1MQ80"/>
<protein>
    <submittedName>
        <fullName evidence="1">Uncharacterized protein</fullName>
    </submittedName>
</protein>
<dbReference type="EMBL" id="JYDO01000056">
    <property type="protein sequence ID" value="KRZ73977.1"/>
    <property type="molecule type" value="Genomic_DNA"/>
</dbReference>
<accession>A0A0V1MQ80</accession>
<dbReference type="Proteomes" id="UP000054843">
    <property type="component" value="Unassembled WGS sequence"/>
</dbReference>
<reference evidence="1 2" key="1">
    <citation type="submission" date="2015-01" db="EMBL/GenBank/DDBJ databases">
        <title>Evolution of Trichinella species and genotypes.</title>
        <authorList>
            <person name="Korhonen P.K."/>
            <person name="Edoardo P."/>
            <person name="Giuseppe L.R."/>
            <person name="Gasser R.B."/>
        </authorList>
    </citation>
    <scope>NUCLEOTIDE SEQUENCE [LARGE SCALE GENOMIC DNA]</scope>
    <source>
        <strain evidence="1">ISS1980</strain>
    </source>
</reference>
<keyword evidence="2" id="KW-1185">Reference proteome</keyword>
<evidence type="ECO:0000313" key="2">
    <source>
        <dbReference type="Proteomes" id="UP000054843"/>
    </source>
</evidence>
<proteinExistence type="predicted"/>
<sequence>MTRLTSEFQILSVIHLYTNQWLSHVWHNLEFVFLEDIILWYFPDARGPSDTVRYSSNGINQVQTFVEVDKFKKV</sequence>
<name>A0A0V1MQ80_9BILA</name>
<organism evidence="1 2">
    <name type="scientific">Trichinella papuae</name>
    <dbReference type="NCBI Taxonomy" id="268474"/>
    <lineage>
        <taxon>Eukaryota</taxon>
        <taxon>Metazoa</taxon>
        <taxon>Ecdysozoa</taxon>
        <taxon>Nematoda</taxon>
        <taxon>Enoplea</taxon>
        <taxon>Dorylaimia</taxon>
        <taxon>Trichinellida</taxon>
        <taxon>Trichinellidae</taxon>
        <taxon>Trichinella</taxon>
    </lineage>
</organism>
<comment type="caution">
    <text evidence="1">The sequence shown here is derived from an EMBL/GenBank/DDBJ whole genome shotgun (WGS) entry which is preliminary data.</text>
</comment>
<gene>
    <name evidence="1" type="ORF">T10_9595</name>
</gene>
<evidence type="ECO:0000313" key="1">
    <source>
        <dbReference type="EMBL" id="KRZ73977.1"/>
    </source>
</evidence>